<feature type="region of interest" description="Disordered" evidence="1">
    <location>
        <begin position="98"/>
        <end position="148"/>
    </location>
</feature>
<evidence type="ECO:0000313" key="3">
    <source>
        <dbReference type="EMBL" id="PWN34426.1"/>
    </source>
</evidence>
<protein>
    <submittedName>
        <fullName evidence="3">Uncharacterized protein</fullName>
    </submittedName>
</protein>
<keyword evidence="4" id="KW-1185">Reference proteome</keyword>
<dbReference type="InParanoid" id="A0A316VA98"/>
<proteinExistence type="predicted"/>
<keyword evidence="2" id="KW-0732">Signal</keyword>
<evidence type="ECO:0000313" key="4">
    <source>
        <dbReference type="Proteomes" id="UP000245771"/>
    </source>
</evidence>
<dbReference type="AlphaFoldDB" id="A0A316VA98"/>
<evidence type="ECO:0000256" key="2">
    <source>
        <dbReference type="SAM" id="SignalP"/>
    </source>
</evidence>
<dbReference type="RefSeq" id="XP_025354728.1">
    <property type="nucleotide sequence ID" value="XM_025502770.1"/>
</dbReference>
<feature type="signal peptide" evidence="2">
    <location>
        <begin position="1"/>
        <end position="23"/>
    </location>
</feature>
<dbReference type="Proteomes" id="UP000245771">
    <property type="component" value="Unassembled WGS sequence"/>
</dbReference>
<feature type="compositionally biased region" description="Polar residues" evidence="1">
    <location>
        <begin position="104"/>
        <end position="122"/>
    </location>
</feature>
<gene>
    <name evidence="3" type="ORF">FA14DRAFT_72347</name>
</gene>
<name>A0A316VA98_9BASI</name>
<feature type="chain" id="PRO_5016407721" evidence="2">
    <location>
        <begin position="24"/>
        <end position="208"/>
    </location>
</feature>
<accession>A0A316VA98</accession>
<organism evidence="3 4">
    <name type="scientific">Meira miltonrushii</name>
    <dbReference type="NCBI Taxonomy" id="1280837"/>
    <lineage>
        <taxon>Eukaryota</taxon>
        <taxon>Fungi</taxon>
        <taxon>Dikarya</taxon>
        <taxon>Basidiomycota</taxon>
        <taxon>Ustilaginomycotina</taxon>
        <taxon>Exobasidiomycetes</taxon>
        <taxon>Exobasidiales</taxon>
        <taxon>Brachybasidiaceae</taxon>
        <taxon>Meira</taxon>
    </lineage>
</organism>
<feature type="compositionally biased region" description="Polar residues" evidence="1">
    <location>
        <begin position="131"/>
        <end position="140"/>
    </location>
</feature>
<reference evidence="3 4" key="1">
    <citation type="journal article" date="2018" name="Mol. Biol. Evol.">
        <title>Broad Genomic Sampling Reveals a Smut Pathogenic Ancestry of the Fungal Clade Ustilaginomycotina.</title>
        <authorList>
            <person name="Kijpornyongpan T."/>
            <person name="Mondo S.J."/>
            <person name="Barry K."/>
            <person name="Sandor L."/>
            <person name="Lee J."/>
            <person name="Lipzen A."/>
            <person name="Pangilinan J."/>
            <person name="LaButti K."/>
            <person name="Hainaut M."/>
            <person name="Henrissat B."/>
            <person name="Grigoriev I.V."/>
            <person name="Spatafora J.W."/>
            <person name="Aime M.C."/>
        </authorList>
    </citation>
    <scope>NUCLEOTIDE SEQUENCE [LARGE SCALE GENOMIC DNA]</scope>
    <source>
        <strain evidence="3 4">MCA 3882</strain>
    </source>
</reference>
<sequence length="208" mass="23720">MWKSNQILFIIVICFLLMHSLLSQANYQRHFIKRAGELQRSGSSSSLDQPINSVNAIPNHVIDKNQVQRHRPAFGTSSWPPELPRSFHNKPFHLPKVKYEDHNSATPPKSTRSKSELGQSSEGWKPKQHSQKQSQMNQYEQSKEFHSAAQTMMQDNRWERAGKLALIAAGYGALKAYDKCKAIASHVHNQCNAAYGHVRQRFSRGARD</sequence>
<dbReference type="EMBL" id="KZ819604">
    <property type="protein sequence ID" value="PWN34426.1"/>
    <property type="molecule type" value="Genomic_DNA"/>
</dbReference>
<evidence type="ECO:0000256" key="1">
    <source>
        <dbReference type="SAM" id="MobiDB-lite"/>
    </source>
</evidence>
<dbReference type="GeneID" id="37024551"/>